<dbReference type="Proteomes" id="UP001204814">
    <property type="component" value="Unassembled WGS sequence"/>
</dbReference>
<gene>
    <name evidence="1" type="ORF">NE542_14080</name>
</gene>
<dbReference type="EMBL" id="JANGBO010000022">
    <property type="protein sequence ID" value="MCQ5062945.1"/>
    <property type="molecule type" value="Genomic_DNA"/>
</dbReference>
<evidence type="ECO:0000313" key="1">
    <source>
        <dbReference type="EMBL" id="MCQ5062945.1"/>
    </source>
</evidence>
<reference evidence="1" key="1">
    <citation type="submission" date="2022-06" db="EMBL/GenBank/DDBJ databases">
        <title>Isolation of gut microbiota from human fecal samples.</title>
        <authorList>
            <person name="Pamer E.G."/>
            <person name="Barat B."/>
            <person name="Waligurski E."/>
            <person name="Medina S."/>
            <person name="Paddock L."/>
            <person name="Mostad J."/>
        </authorList>
    </citation>
    <scope>NUCLEOTIDE SEQUENCE</scope>
    <source>
        <strain evidence="1">DFI.6.24</strain>
    </source>
</reference>
<sequence length="40" mass="4729">MRLYRPKSDYIKYLSEIDRTIINSKNVIGVSLNCLCCYKN</sequence>
<dbReference type="RefSeq" id="WP_256179918.1">
    <property type="nucleotide sequence ID" value="NZ_JAJDKX010000070.1"/>
</dbReference>
<protein>
    <submittedName>
        <fullName evidence="1">Uncharacterized protein</fullName>
    </submittedName>
</protein>
<organism evidence="1 2">
    <name type="scientific">Faecalibacillus intestinalis</name>
    <dbReference type="NCBI Taxonomy" id="1982626"/>
    <lineage>
        <taxon>Bacteria</taxon>
        <taxon>Bacillati</taxon>
        <taxon>Bacillota</taxon>
        <taxon>Erysipelotrichia</taxon>
        <taxon>Erysipelotrichales</taxon>
        <taxon>Coprobacillaceae</taxon>
        <taxon>Faecalibacillus</taxon>
    </lineage>
</organism>
<evidence type="ECO:0000313" key="2">
    <source>
        <dbReference type="Proteomes" id="UP001204814"/>
    </source>
</evidence>
<name>A0AAP2UI01_9FIRM</name>
<accession>A0AAP2UI01</accession>
<dbReference type="AlphaFoldDB" id="A0AAP2UI01"/>
<proteinExistence type="predicted"/>
<comment type="caution">
    <text evidence="1">The sequence shown here is derived from an EMBL/GenBank/DDBJ whole genome shotgun (WGS) entry which is preliminary data.</text>
</comment>